<dbReference type="InterPro" id="IPR034164">
    <property type="entry name" value="Pepsin-like_dom"/>
</dbReference>
<dbReference type="PANTHER" id="PTHR47966">
    <property type="entry name" value="BETA-SITE APP-CLEAVING ENZYME, ISOFORM A-RELATED"/>
    <property type="match status" value="1"/>
</dbReference>
<dbReference type="SUPFAM" id="SSF50630">
    <property type="entry name" value="Acid proteases"/>
    <property type="match status" value="1"/>
</dbReference>
<dbReference type="EMBL" id="KN595462">
    <property type="protein sequence ID" value="KHJ81008.1"/>
    <property type="molecule type" value="Genomic_DNA"/>
</dbReference>
<dbReference type="Proteomes" id="UP000053660">
    <property type="component" value="Unassembled WGS sequence"/>
</dbReference>
<evidence type="ECO:0000313" key="4">
    <source>
        <dbReference type="Proteomes" id="UP000053660"/>
    </source>
</evidence>
<name>A0A0B1S6N2_OESDE</name>
<evidence type="ECO:0000313" key="3">
    <source>
        <dbReference type="EMBL" id="KHJ81008.1"/>
    </source>
</evidence>
<dbReference type="GO" id="GO:0004190">
    <property type="term" value="F:aspartic-type endopeptidase activity"/>
    <property type="evidence" value="ECO:0007669"/>
    <property type="project" value="InterPro"/>
</dbReference>
<dbReference type="InterPro" id="IPR021109">
    <property type="entry name" value="Peptidase_aspartic_dom_sf"/>
</dbReference>
<dbReference type="Gene3D" id="2.60.40.1960">
    <property type="match status" value="1"/>
</dbReference>
<dbReference type="OrthoDB" id="5790032at2759"/>
<dbReference type="Pfam" id="PF00026">
    <property type="entry name" value="Asp"/>
    <property type="match status" value="1"/>
</dbReference>
<dbReference type="InterPro" id="IPR001461">
    <property type="entry name" value="Aspartic_peptidase_A1"/>
</dbReference>
<gene>
    <name evidence="3" type="ORF">OESDEN_19310</name>
</gene>
<evidence type="ECO:0000256" key="1">
    <source>
        <dbReference type="ARBA" id="ARBA00007447"/>
    </source>
</evidence>
<organism evidence="3 4">
    <name type="scientific">Oesophagostomum dentatum</name>
    <name type="common">Nodular worm</name>
    <dbReference type="NCBI Taxonomy" id="61180"/>
    <lineage>
        <taxon>Eukaryota</taxon>
        <taxon>Metazoa</taxon>
        <taxon>Ecdysozoa</taxon>
        <taxon>Nematoda</taxon>
        <taxon>Chromadorea</taxon>
        <taxon>Rhabditida</taxon>
        <taxon>Rhabditina</taxon>
        <taxon>Rhabditomorpha</taxon>
        <taxon>Strongyloidea</taxon>
        <taxon>Strongylidae</taxon>
        <taxon>Oesophagostomum</taxon>
    </lineage>
</organism>
<evidence type="ECO:0000259" key="2">
    <source>
        <dbReference type="PROSITE" id="PS51767"/>
    </source>
</evidence>
<proteinExistence type="inferred from homology"/>
<dbReference type="PANTHER" id="PTHR47966:SF45">
    <property type="entry name" value="PEPTIDASE A1 DOMAIN-CONTAINING PROTEIN"/>
    <property type="match status" value="1"/>
</dbReference>
<keyword evidence="4" id="KW-1185">Reference proteome</keyword>
<protein>
    <recommendedName>
        <fullName evidence="2">Peptidase A1 domain-containing protein</fullName>
    </recommendedName>
</protein>
<dbReference type="AlphaFoldDB" id="A0A0B1S6N2"/>
<dbReference type="GO" id="GO:0005764">
    <property type="term" value="C:lysosome"/>
    <property type="evidence" value="ECO:0007669"/>
    <property type="project" value="TreeGrafter"/>
</dbReference>
<comment type="similarity">
    <text evidence="1">Belongs to the peptidase A1 family.</text>
</comment>
<dbReference type="GO" id="GO:0006508">
    <property type="term" value="P:proteolysis"/>
    <property type="evidence" value="ECO:0007669"/>
    <property type="project" value="InterPro"/>
</dbReference>
<dbReference type="CDD" id="cd05471">
    <property type="entry name" value="pepsin_like"/>
    <property type="match status" value="1"/>
</dbReference>
<dbReference type="PROSITE" id="PS51767">
    <property type="entry name" value="PEPTIDASE_A1"/>
    <property type="match status" value="1"/>
</dbReference>
<reference evidence="3 4" key="1">
    <citation type="submission" date="2014-03" db="EMBL/GenBank/DDBJ databases">
        <title>Draft genome of the hookworm Oesophagostomum dentatum.</title>
        <authorList>
            <person name="Mitreva M."/>
        </authorList>
    </citation>
    <scope>NUCLEOTIDE SEQUENCE [LARGE SCALE GENOMIC DNA]</scope>
    <source>
        <strain evidence="3 4">OD-Hann</strain>
    </source>
</reference>
<accession>A0A0B1S6N2</accession>
<dbReference type="InterPro" id="IPR033121">
    <property type="entry name" value="PEPTIDASE_A1"/>
</dbReference>
<dbReference type="Gene3D" id="2.40.70.10">
    <property type="entry name" value="Acid Proteases"/>
    <property type="match status" value="1"/>
</dbReference>
<feature type="domain" description="Peptidase A1" evidence="2">
    <location>
        <begin position="1"/>
        <end position="152"/>
    </location>
</feature>
<sequence>MHRAAKQRLIDSPVFTVFLRYSKDADINSGLFTYGGVDNENCGPVIEYQSLTDSYYWQFHIGAVSAGNYTSNKGWDAISDTGTALIGVPDEILLEITKAVGAKVYGYVCGTPEQVQTQKYSTVKRQDVWTTNFLRAMTCPAIENRRHFCVYT</sequence>